<feature type="compositionally biased region" description="Gly residues" evidence="1">
    <location>
        <begin position="55"/>
        <end position="64"/>
    </location>
</feature>
<protein>
    <submittedName>
        <fullName evidence="2">Uncharacterized protein</fullName>
    </submittedName>
</protein>
<gene>
    <name evidence="2" type="ORF">Acr_00g0072770</name>
</gene>
<evidence type="ECO:0000313" key="3">
    <source>
        <dbReference type="Proteomes" id="UP000585474"/>
    </source>
</evidence>
<organism evidence="2 3">
    <name type="scientific">Actinidia rufa</name>
    <dbReference type="NCBI Taxonomy" id="165716"/>
    <lineage>
        <taxon>Eukaryota</taxon>
        <taxon>Viridiplantae</taxon>
        <taxon>Streptophyta</taxon>
        <taxon>Embryophyta</taxon>
        <taxon>Tracheophyta</taxon>
        <taxon>Spermatophyta</taxon>
        <taxon>Magnoliopsida</taxon>
        <taxon>eudicotyledons</taxon>
        <taxon>Gunneridae</taxon>
        <taxon>Pentapetalae</taxon>
        <taxon>asterids</taxon>
        <taxon>Ericales</taxon>
        <taxon>Actinidiaceae</taxon>
        <taxon>Actinidia</taxon>
    </lineage>
</organism>
<evidence type="ECO:0000313" key="2">
    <source>
        <dbReference type="EMBL" id="GFS41173.1"/>
    </source>
</evidence>
<evidence type="ECO:0000256" key="1">
    <source>
        <dbReference type="SAM" id="MobiDB-lite"/>
    </source>
</evidence>
<keyword evidence="3" id="KW-1185">Reference proteome</keyword>
<feature type="compositionally biased region" description="Basic and acidic residues" evidence="1">
    <location>
        <begin position="74"/>
        <end position="88"/>
    </location>
</feature>
<sequence length="217" mass="23078">MGLSDVYESVQASLIHRIPLPTLDQVISELLSKETRLGLISTSHVDTALATPGSRGRGPFGGSRGFSTSGPGHYHSDCPKNSTRRDTHPQSTTATTGVSSTASAFPNLIDVNDLFALVQQIMSVSNNPSTALSASSGISPWIYGRLFSSSAPPYLIDPSIELFPKDVDVPADLLDDSLHAAPPTIIYLVESPSTDSVPPIAPPICRSTRVREIPSHF</sequence>
<dbReference type="EMBL" id="BJWL01000366">
    <property type="protein sequence ID" value="GFS41173.1"/>
    <property type="molecule type" value="Genomic_DNA"/>
</dbReference>
<name>A0A7J0DS30_9ERIC</name>
<reference evidence="3" key="1">
    <citation type="submission" date="2019-07" db="EMBL/GenBank/DDBJ databases">
        <title>De Novo Assembly of kiwifruit Actinidia rufa.</title>
        <authorList>
            <person name="Sugita-Konishi S."/>
            <person name="Sato K."/>
            <person name="Mori E."/>
            <person name="Abe Y."/>
            <person name="Kisaki G."/>
            <person name="Hamano K."/>
            <person name="Suezawa K."/>
            <person name="Otani M."/>
            <person name="Fukuda T."/>
            <person name="Manabe T."/>
            <person name="Gomi K."/>
            <person name="Tabuchi M."/>
            <person name="Akimitsu K."/>
            <person name="Kataoka I."/>
        </authorList>
    </citation>
    <scope>NUCLEOTIDE SEQUENCE [LARGE SCALE GENOMIC DNA]</scope>
    <source>
        <strain evidence="3">cv. Fuchu</strain>
    </source>
</reference>
<dbReference type="OrthoDB" id="1706811at2759"/>
<dbReference type="Proteomes" id="UP000585474">
    <property type="component" value="Unassembled WGS sequence"/>
</dbReference>
<accession>A0A7J0DS30</accession>
<proteinExistence type="predicted"/>
<comment type="caution">
    <text evidence="2">The sequence shown here is derived from an EMBL/GenBank/DDBJ whole genome shotgun (WGS) entry which is preliminary data.</text>
</comment>
<feature type="region of interest" description="Disordered" evidence="1">
    <location>
        <begin position="48"/>
        <end position="99"/>
    </location>
</feature>
<dbReference type="AlphaFoldDB" id="A0A7J0DS30"/>